<dbReference type="Gene3D" id="3.40.190.150">
    <property type="entry name" value="Bordetella uptake gene, domain 1"/>
    <property type="match status" value="1"/>
</dbReference>
<dbReference type="OrthoDB" id="8678477at2"/>
<comment type="similarity">
    <text evidence="1">Belongs to the UPF0065 (bug) family.</text>
</comment>
<dbReference type="PANTHER" id="PTHR42928:SF5">
    <property type="entry name" value="BLR1237 PROTEIN"/>
    <property type="match status" value="1"/>
</dbReference>
<dbReference type="RefSeq" id="WP_108620540.1">
    <property type="nucleotide sequence ID" value="NZ_CP028901.1"/>
</dbReference>
<evidence type="ECO:0000313" key="4">
    <source>
        <dbReference type="Proteomes" id="UP000244571"/>
    </source>
</evidence>
<dbReference type="Proteomes" id="UP000244571">
    <property type="component" value="Chromosome"/>
</dbReference>
<name>A0A2R4XH41_9BURK</name>
<dbReference type="PANTHER" id="PTHR42928">
    <property type="entry name" value="TRICARBOXYLATE-BINDING PROTEIN"/>
    <property type="match status" value="1"/>
</dbReference>
<dbReference type="EMBL" id="CP028901">
    <property type="protein sequence ID" value="AWB33111.1"/>
    <property type="molecule type" value="Genomic_DNA"/>
</dbReference>
<dbReference type="InterPro" id="IPR005064">
    <property type="entry name" value="BUG"/>
</dbReference>
<feature type="chain" id="PRO_5015326402" evidence="2">
    <location>
        <begin position="27"/>
        <end position="329"/>
    </location>
</feature>
<sequence>MNKPSLHKLSAVALLTGAMAMSIAPAPVSAQKAPFENATMMVGFSAGGGTDTTTRTVANQVGLDNEGLAIAVLNRPGAGGVVAQQSLLTAPKDGSTIMLTSVGPLTVLPHLSKVGFDVKQDFVPISMAVNFPNILVVPSSLGVKTFDEFIEYAKKNPGKVNYGSSGIGAASHMAGEMLNQRAGIDMLHIPYKGGAPAMNDLITGRVDAYFGVPSSVKPHIESGALIPIASSGETRSIHYPDIPALGELYPGFNATNWYAFIGPAGMPPETVQWWNQAIVKALKNPDVQERLSKVGLDIETSTPEELARIIDSESQMWSAIIQERGIKLN</sequence>
<evidence type="ECO:0000313" key="3">
    <source>
        <dbReference type="EMBL" id="AWB33111.1"/>
    </source>
</evidence>
<dbReference type="InterPro" id="IPR042100">
    <property type="entry name" value="Bug_dom1"/>
</dbReference>
<reference evidence="3 4" key="1">
    <citation type="submission" date="2018-04" db="EMBL/GenBank/DDBJ databases">
        <title>Bordetella sp. HZ20 isolated from seawater.</title>
        <authorList>
            <person name="Sun C."/>
        </authorList>
    </citation>
    <scope>NUCLEOTIDE SEQUENCE [LARGE SCALE GENOMIC DNA]</scope>
    <source>
        <strain evidence="3 4">HZ20</strain>
    </source>
</reference>
<keyword evidence="4" id="KW-1185">Reference proteome</keyword>
<feature type="signal peptide" evidence="2">
    <location>
        <begin position="1"/>
        <end position="26"/>
    </location>
</feature>
<evidence type="ECO:0000256" key="1">
    <source>
        <dbReference type="ARBA" id="ARBA00006987"/>
    </source>
</evidence>
<dbReference type="PIRSF" id="PIRSF017082">
    <property type="entry name" value="YflP"/>
    <property type="match status" value="1"/>
</dbReference>
<evidence type="ECO:0000256" key="2">
    <source>
        <dbReference type="SAM" id="SignalP"/>
    </source>
</evidence>
<dbReference type="KEGG" id="boz:DBV39_04585"/>
<dbReference type="Pfam" id="PF03401">
    <property type="entry name" value="TctC"/>
    <property type="match status" value="1"/>
</dbReference>
<organism evidence="3 4">
    <name type="scientific">Orrella marina</name>
    <dbReference type="NCBI Taxonomy" id="2163011"/>
    <lineage>
        <taxon>Bacteria</taxon>
        <taxon>Pseudomonadati</taxon>
        <taxon>Pseudomonadota</taxon>
        <taxon>Betaproteobacteria</taxon>
        <taxon>Burkholderiales</taxon>
        <taxon>Alcaligenaceae</taxon>
        <taxon>Orrella</taxon>
    </lineage>
</organism>
<dbReference type="SUPFAM" id="SSF53850">
    <property type="entry name" value="Periplasmic binding protein-like II"/>
    <property type="match status" value="1"/>
</dbReference>
<gene>
    <name evidence="3" type="ORF">DBV39_04585</name>
</gene>
<proteinExistence type="inferred from homology"/>
<dbReference type="AlphaFoldDB" id="A0A2R4XH41"/>
<accession>A0A2R4XH41</accession>
<dbReference type="CDD" id="cd07012">
    <property type="entry name" value="PBP2_Bug_TTT"/>
    <property type="match status" value="1"/>
</dbReference>
<protein>
    <submittedName>
        <fullName evidence="3">Twin-arginine translocation pathway signal</fullName>
    </submittedName>
</protein>
<dbReference type="Gene3D" id="3.40.190.10">
    <property type="entry name" value="Periplasmic binding protein-like II"/>
    <property type="match status" value="1"/>
</dbReference>
<keyword evidence="2" id="KW-0732">Signal</keyword>